<dbReference type="EMBL" id="DS113196">
    <property type="protein sequence ID" value="EAY20684.1"/>
    <property type="molecule type" value="Genomic_DNA"/>
</dbReference>
<dbReference type="InterPro" id="IPR000210">
    <property type="entry name" value="BTB/POZ_dom"/>
</dbReference>
<dbReference type="Pfam" id="PF00651">
    <property type="entry name" value="BTB"/>
    <property type="match status" value="1"/>
</dbReference>
<dbReference type="VEuPathDB" id="TrichDB:TVAGG3_0953870"/>
<evidence type="ECO:0000313" key="2">
    <source>
        <dbReference type="EMBL" id="EAY20684.1"/>
    </source>
</evidence>
<dbReference type="SMART" id="SM00225">
    <property type="entry name" value="BTB"/>
    <property type="match status" value="1"/>
</dbReference>
<dbReference type="SUPFAM" id="SSF54695">
    <property type="entry name" value="POZ domain"/>
    <property type="match status" value="1"/>
</dbReference>
<dbReference type="CDD" id="cd18186">
    <property type="entry name" value="BTB_POZ_ZBTB_KLHL-like"/>
    <property type="match status" value="1"/>
</dbReference>
<dbReference type="AlphaFoldDB" id="A2DG57"/>
<dbReference type="Gene3D" id="2.60.120.260">
    <property type="entry name" value="Galactose-binding domain-like"/>
    <property type="match status" value="1"/>
</dbReference>
<dbReference type="PROSITE" id="PS50097">
    <property type="entry name" value="BTB"/>
    <property type="match status" value="1"/>
</dbReference>
<accession>A2DG57</accession>
<gene>
    <name evidence="2" type="ORF">TVAG_163800</name>
</gene>
<proteinExistence type="predicted"/>
<dbReference type="InParanoid" id="A2DG57"/>
<evidence type="ECO:0000313" key="3">
    <source>
        <dbReference type="Proteomes" id="UP000001542"/>
    </source>
</evidence>
<dbReference type="SUPFAM" id="SSF49785">
    <property type="entry name" value="Galactose-binding domain-like"/>
    <property type="match status" value="1"/>
</dbReference>
<name>A2DG57_TRIV3</name>
<evidence type="ECO:0000259" key="1">
    <source>
        <dbReference type="PROSITE" id="PS50097"/>
    </source>
</evidence>
<dbReference type="Proteomes" id="UP000001542">
    <property type="component" value="Unassembled WGS sequence"/>
</dbReference>
<dbReference type="Gene3D" id="3.30.710.10">
    <property type="entry name" value="Potassium Channel Kv1.1, Chain A"/>
    <property type="match status" value="1"/>
</dbReference>
<protein>
    <recommendedName>
        <fullName evidence="1">BTB domain-containing protein</fullName>
    </recommendedName>
</protein>
<sequence>MKPVEIFSLQFHPSNLKSLPCDFEIRVKGSPQTSYKVHLCVLSEFSSKVRLLILNDPCKRSIEYPGADPLGYLQQLIKYMYGDEINITNENVCFFNTAAAFFDNQHLLDTTSNYIQKFGIQPDFFQKLRQSDPLYVLPQISLAALQFEALKQQLQLMDLSLPILDEILRKQDLYYENEVSLFLWMNGLVEKHGPEYVQLFAHLILEDLDSSCMHLLYSKITPDLIGGALWEAICNRLVYSVPTEESPHVRHWSQNQQQGYQNNNQTRPQFNNSINTFTPQSNPISLPKSSHFKEYPKQPGQYFNGIFQALTNTYGKNPCSENIVFIDGGGGPKSRFLPRLLEYEDISPWWNNYNGSGFNKNDQWIEITFYKHRVILTGYTFASPMKYPNQSQPRSWKIFGSNDDGQTWEIIDEVVNSDDMNFSNAIASFQVKKRPEPYSKFRIVQLASQLKKPSLELYQFCLNAIEFFGYIEEIQD</sequence>
<dbReference type="VEuPathDB" id="TrichDB:TVAG_163800"/>
<reference evidence="2" key="1">
    <citation type="submission" date="2006-10" db="EMBL/GenBank/DDBJ databases">
        <authorList>
            <person name="Amadeo P."/>
            <person name="Zhao Q."/>
            <person name="Wortman J."/>
            <person name="Fraser-Liggett C."/>
            <person name="Carlton J."/>
        </authorList>
    </citation>
    <scope>NUCLEOTIDE SEQUENCE</scope>
    <source>
        <strain evidence="2">G3</strain>
    </source>
</reference>
<dbReference type="KEGG" id="tva:5466227"/>
<organism evidence="2 3">
    <name type="scientific">Trichomonas vaginalis (strain ATCC PRA-98 / G3)</name>
    <dbReference type="NCBI Taxonomy" id="412133"/>
    <lineage>
        <taxon>Eukaryota</taxon>
        <taxon>Metamonada</taxon>
        <taxon>Parabasalia</taxon>
        <taxon>Trichomonadida</taxon>
        <taxon>Trichomonadidae</taxon>
        <taxon>Trichomonas</taxon>
    </lineage>
</organism>
<keyword evidence="3" id="KW-1185">Reference proteome</keyword>
<reference evidence="2" key="2">
    <citation type="journal article" date="2007" name="Science">
        <title>Draft genome sequence of the sexually transmitted pathogen Trichomonas vaginalis.</title>
        <authorList>
            <person name="Carlton J.M."/>
            <person name="Hirt R.P."/>
            <person name="Silva J.C."/>
            <person name="Delcher A.L."/>
            <person name="Schatz M."/>
            <person name="Zhao Q."/>
            <person name="Wortman J.R."/>
            <person name="Bidwell S.L."/>
            <person name="Alsmark U.C.M."/>
            <person name="Besteiro S."/>
            <person name="Sicheritz-Ponten T."/>
            <person name="Noel C.J."/>
            <person name="Dacks J.B."/>
            <person name="Foster P.G."/>
            <person name="Simillion C."/>
            <person name="Van de Peer Y."/>
            <person name="Miranda-Saavedra D."/>
            <person name="Barton G.J."/>
            <person name="Westrop G.D."/>
            <person name="Mueller S."/>
            <person name="Dessi D."/>
            <person name="Fiori P.L."/>
            <person name="Ren Q."/>
            <person name="Paulsen I."/>
            <person name="Zhang H."/>
            <person name="Bastida-Corcuera F.D."/>
            <person name="Simoes-Barbosa A."/>
            <person name="Brown M.T."/>
            <person name="Hayes R.D."/>
            <person name="Mukherjee M."/>
            <person name="Okumura C.Y."/>
            <person name="Schneider R."/>
            <person name="Smith A.J."/>
            <person name="Vanacova S."/>
            <person name="Villalvazo M."/>
            <person name="Haas B.J."/>
            <person name="Pertea M."/>
            <person name="Feldblyum T.V."/>
            <person name="Utterback T.R."/>
            <person name="Shu C.L."/>
            <person name="Osoegawa K."/>
            <person name="de Jong P.J."/>
            <person name="Hrdy I."/>
            <person name="Horvathova L."/>
            <person name="Zubacova Z."/>
            <person name="Dolezal P."/>
            <person name="Malik S.B."/>
            <person name="Logsdon J.M. Jr."/>
            <person name="Henze K."/>
            <person name="Gupta A."/>
            <person name="Wang C.C."/>
            <person name="Dunne R.L."/>
            <person name="Upcroft J.A."/>
            <person name="Upcroft P."/>
            <person name="White O."/>
            <person name="Salzberg S.L."/>
            <person name="Tang P."/>
            <person name="Chiu C.-H."/>
            <person name="Lee Y.-S."/>
            <person name="Embley T.M."/>
            <person name="Coombs G.H."/>
            <person name="Mottram J.C."/>
            <person name="Tachezy J."/>
            <person name="Fraser-Liggett C.M."/>
            <person name="Johnson P.J."/>
        </authorList>
    </citation>
    <scope>NUCLEOTIDE SEQUENCE [LARGE SCALE GENOMIC DNA]</scope>
    <source>
        <strain evidence="2">G3</strain>
    </source>
</reference>
<dbReference type="InterPro" id="IPR011333">
    <property type="entry name" value="SKP1/BTB/POZ_sf"/>
</dbReference>
<dbReference type="InterPro" id="IPR008979">
    <property type="entry name" value="Galactose-bd-like_sf"/>
</dbReference>
<feature type="domain" description="BTB" evidence="1">
    <location>
        <begin position="21"/>
        <end position="89"/>
    </location>
</feature>
<dbReference type="RefSeq" id="XP_001581670.1">
    <property type="nucleotide sequence ID" value="XM_001581620.1"/>
</dbReference>